<dbReference type="EMBL" id="RCMI01000086">
    <property type="protein sequence ID" value="KAG2936960.1"/>
    <property type="molecule type" value="Genomic_DNA"/>
</dbReference>
<reference evidence="1" key="1">
    <citation type="submission" date="2018-10" db="EMBL/GenBank/DDBJ databases">
        <title>Effector identification in a new, highly contiguous assembly of the strawberry crown rot pathogen Phytophthora cactorum.</title>
        <authorList>
            <person name="Armitage A.D."/>
            <person name="Nellist C.F."/>
            <person name="Bates H."/>
            <person name="Vickerstaff R.J."/>
            <person name="Harrison R.J."/>
        </authorList>
    </citation>
    <scope>NUCLEOTIDE SEQUENCE</scope>
    <source>
        <strain evidence="1">4032</strain>
    </source>
</reference>
<sequence>MFDSPFQHFIHHAAVDAVVVALDIDLVETAVALSTVDTIESALAGRVAADMEGNQVVAAALGIAVAVRELDTAGTVGLAVGHQELRTVGTIGLEAGVVGRHTAGTADSDPQELGTVDLAVGHQELRAVGTIGLEAGVVGSHTAGTADFDPQELRTVDTIGLEAGVVGRRTAGTADSDPQELGIVGSVVVAQVHIAAEEADSQVLSNLALGLELGFGQGSCFHSNNPRAEMSVSATNIHQAEKLAYDAERRHRLLEQGRPGGIGHKVAALSAWDMRKKHLTADWHSRLHTTSGSTDTLAS</sequence>
<organism evidence="1 2">
    <name type="scientific">Phytophthora cactorum</name>
    <dbReference type="NCBI Taxonomy" id="29920"/>
    <lineage>
        <taxon>Eukaryota</taxon>
        <taxon>Sar</taxon>
        <taxon>Stramenopiles</taxon>
        <taxon>Oomycota</taxon>
        <taxon>Peronosporomycetes</taxon>
        <taxon>Peronosporales</taxon>
        <taxon>Peronosporaceae</taxon>
        <taxon>Phytophthora</taxon>
    </lineage>
</organism>
<accession>A0A8T1DAG1</accession>
<evidence type="ECO:0000313" key="1">
    <source>
        <dbReference type="EMBL" id="KAG2936960.1"/>
    </source>
</evidence>
<evidence type="ECO:0000313" key="2">
    <source>
        <dbReference type="Proteomes" id="UP000774804"/>
    </source>
</evidence>
<gene>
    <name evidence="1" type="ORF">PC115_g4495</name>
</gene>
<dbReference type="Proteomes" id="UP000774804">
    <property type="component" value="Unassembled WGS sequence"/>
</dbReference>
<dbReference type="AlphaFoldDB" id="A0A8T1DAG1"/>
<proteinExistence type="predicted"/>
<name>A0A8T1DAG1_9STRA</name>
<comment type="caution">
    <text evidence="1">The sequence shown here is derived from an EMBL/GenBank/DDBJ whole genome shotgun (WGS) entry which is preliminary data.</text>
</comment>
<protein>
    <submittedName>
        <fullName evidence="1">Uncharacterized protein</fullName>
    </submittedName>
</protein>